<dbReference type="RefSeq" id="WP_090134900.1">
    <property type="nucleotide sequence ID" value="NZ_FOLY01000005.1"/>
</dbReference>
<dbReference type="SUPFAM" id="SSF55811">
    <property type="entry name" value="Nudix"/>
    <property type="match status" value="1"/>
</dbReference>
<protein>
    <submittedName>
        <fullName evidence="4">ADP-ribose pyrophosphatase YjhB, NUDIX family</fullName>
    </submittedName>
</protein>
<evidence type="ECO:0000259" key="3">
    <source>
        <dbReference type="PROSITE" id="PS51462"/>
    </source>
</evidence>
<dbReference type="AlphaFoldDB" id="A0A1I1LT92"/>
<keyword evidence="2" id="KW-0378">Hydrolase</keyword>
<dbReference type="Pfam" id="PF00293">
    <property type="entry name" value="NUDIX"/>
    <property type="match status" value="1"/>
</dbReference>
<reference evidence="5" key="1">
    <citation type="submission" date="2016-10" db="EMBL/GenBank/DDBJ databases">
        <authorList>
            <person name="Varghese N."/>
            <person name="Submissions S."/>
        </authorList>
    </citation>
    <scope>NUCLEOTIDE SEQUENCE [LARGE SCALE GENOMIC DNA]</scope>
    <source>
        <strain evidence="5">DSM 23439</strain>
    </source>
</reference>
<comment type="cofactor">
    <cofactor evidence="1">
        <name>Mg(2+)</name>
        <dbReference type="ChEBI" id="CHEBI:18420"/>
    </cofactor>
</comment>
<dbReference type="PROSITE" id="PS51462">
    <property type="entry name" value="NUDIX"/>
    <property type="match status" value="1"/>
</dbReference>
<dbReference type="Gene3D" id="3.90.79.10">
    <property type="entry name" value="Nucleoside Triphosphate Pyrophosphohydrolase"/>
    <property type="match status" value="1"/>
</dbReference>
<dbReference type="PANTHER" id="PTHR43046:SF2">
    <property type="entry name" value="8-OXO-DGTP DIPHOSPHATASE-RELATED"/>
    <property type="match status" value="1"/>
</dbReference>
<dbReference type="CDD" id="cd04690">
    <property type="entry name" value="NUDIX_Hydrolase"/>
    <property type="match status" value="1"/>
</dbReference>
<feature type="domain" description="Nudix hydrolase" evidence="3">
    <location>
        <begin position="2"/>
        <end position="132"/>
    </location>
</feature>
<dbReference type="InterPro" id="IPR000086">
    <property type="entry name" value="NUDIX_hydrolase_dom"/>
</dbReference>
<name>A0A1I1LT92_9GAMM</name>
<evidence type="ECO:0000313" key="4">
    <source>
        <dbReference type="EMBL" id="SFC76311.1"/>
    </source>
</evidence>
<dbReference type="EMBL" id="FOLY01000005">
    <property type="protein sequence ID" value="SFC76311.1"/>
    <property type="molecule type" value="Genomic_DNA"/>
</dbReference>
<dbReference type="STRING" id="402385.SAMN05421848_2694"/>
<organism evidence="4 5">
    <name type="scientific">Kushneria avicenniae</name>
    <dbReference type="NCBI Taxonomy" id="402385"/>
    <lineage>
        <taxon>Bacteria</taxon>
        <taxon>Pseudomonadati</taxon>
        <taxon>Pseudomonadota</taxon>
        <taxon>Gammaproteobacteria</taxon>
        <taxon>Oceanospirillales</taxon>
        <taxon>Halomonadaceae</taxon>
        <taxon>Kushneria</taxon>
    </lineage>
</organism>
<gene>
    <name evidence="4" type="ORF">SAMN05421848_2694</name>
</gene>
<dbReference type="GO" id="GO:0016787">
    <property type="term" value="F:hydrolase activity"/>
    <property type="evidence" value="ECO:0007669"/>
    <property type="project" value="UniProtKB-KW"/>
</dbReference>
<proteinExistence type="predicted"/>
<dbReference type="Proteomes" id="UP000199046">
    <property type="component" value="Unassembled WGS sequence"/>
</dbReference>
<dbReference type="InterPro" id="IPR015797">
    <property type="entry name" value="NUDIX_hydrolase-like_dom_sf"/>
</dbReference>
<dbReference type="OrthoDB" id="9801098at2"/>
<evidence type="ECO:0000313" key="5">
    <source>
        <dbReference type="Proteomes" id="UP000199046"/>
    </source>
</evidence>
<dbReference type="PANTHER" id="PTHR43046">
    <property type="entry name" value="GDP-MANNOSE MANNOSYL HYDROLASE"/>
    <property type="match status" value="1"/>
</dbReference>
<evidence type="ECO:0000256" key="1">
    <source>
        <dbReference type="ARBA" id="ARBA00001946"/>
    </source>
</evidence>
<evidence type="ECO:0000256" key="2">
    <source>
        <dbReference type="ARBA" id="ARBA00022801"/>
    </source>
</evidence>
<accession>A0A1I1LT92</accession>
<keyword evidence="5" id="KW-1185">Reference proteome</keyword>
<sequence>MPIIHVVAGCLLDQDRRLLVVRKRDTQYFMLPGGKPEHGETPLATLARECREELGASLEEDELAMLGRFRARAANEADTHIDADVFIIEALADTPRACGEIEEVRWIALDDDTLSLAPLLADEVLPALRQRFD</sequence>